<sequence>MVSKLFILFCISQVVCQCPRGMLGPSDFTAKAVDSTSIVLSWRAPDDTSNLDPMYTITVTQGGRNKYHFFTSTEGKISNLQPSTKYNLKLTAFCKIGNQVNPPAYISATTKSNEEILKDKDNADASIGSNKKIENDSTKKTMKKEDTPEESRGSKSTTKNDSTEENKKKEDTPDESRGSKSTK</sequence>
<gene>
    <name evidence="4" type="ORF">TR152402</name>
</gene>
<proteinExistence type="predicted"/>
<dbReference type="SMART" id="SM00060">
    <property type="entry name" value="FN3"/>
    <property type="match status" value="1"/>
</dbReference>
<evidence type="ECO:0000256" key="2">
    <source>
        <dbReference type="SAM" id="SignalP"/>
    </source>
</evidence>
<feature type="domain" description="Fibronectin type-III" evidence="3">
    <location>
        <begin position="24"/>
        <end position="115"/>
    </location>
</feature>
<dbReference type="Pfam" id="PF00041">
    <property type="entry name" value="fn3"/>
    <property type="match status" value="1"/>
</dbReference>
<evidence type="ECO:0000313" key="4">
    <source>
        <dbReference type="EMBL" id="JAP55473.1"/>
    </source>
</evidence>
<accession>A0A0X3PU94</accession>
<dbReference type="Gene3D" id="2.60.40.10">
    <property type="entry name" value="Immunoglobulins"/>
    <property type="match status" value="1"/>
</dbReference>
<dbReference type="SUPFAM" id="SSF49265">
    <property type="entry name" value="Fibronectin type III"/>
    <property type="match status" value="1"/>
</dbReference>
<dbReference type="InterPro" id="IPR036116">
    <property type="entry name" value="FN3_sf"/>
</dbReference>
<evidence type="ECO:0000259" key="3">
    <source>
        <dbReference type="PROSITE" id="PS50853"/>
    </source>
</evidence>
<dbReference type="EMBL" id="GEEE01007752">
    <property type="protein sequence ID" value="JAP55473.1"/>
    <property type="molecule type" value="Transcribed_RNA"/>
</dbReference>
<reference evidence="4" key="1">
    <citation type="submission" date="2016-01" db="EMBL/GenBank/DDBJ databases">
        <title>Reference transcriptome for the parasite Schistocephalus solidus: insights into the molecular evolution of parasitism.</title>
        <authorList>
            <person name="Hebert F.O."/>
            <person name="Grambauer S."/>
            <person name="Barber I."/>
            <person name="Landry C.R."/>
            <person name="Aubin-Horth N."/>
        </authorList>
    </citation>
    <scope>NUCLEOTIDE SEQUENCE</scope>
</reference>
<dbReference type="InterPro" id="IPR013783">
    <property type="entry name" value="Ig-like_fold"/>
</dbReference>
<protein>
    <submittedName>
        <fullName evidence="4">Fibronectin type III domain</fullName>
    </submittedName>
</protein>
<name>A0A0X3PU94_SCHSO</name>
<dbReference type="InterPro" id="IPR003961">
    <property type="entry name" value="FN3_dom"/>
</dbReference>
<dbReference type="PROSITE" id="PS50853">
    <property type="entry name" value="FN3"/>
    <property type="match status" value="1"/>
</dbReference>
<dbReference type="CDD" id="cd00063">
    <property type="entry name" value="FN3"/>
    <property type="match status" value="1"/>
</dbReference>
<feature type="region of interest" description="Disordered" evidence="1">
    <location>
        <begin position="119"/>
        <end position="183"/>
    </location>
</feature>
<feature type="signal peptide" evidence="2">
    <location>
        <begin position="1"/>
        <end position="16"/>
    </location>
</feature>
<keyword evidence="2" id="KW-0732">Signal</keyword>
<feature type="non-terminal residue" evidence="4">
    <location>
        <position position="183"/>
    </location>
</feature>
<feature type="chain" id="PRO_5007051317" evidence="2">
    <location>
        <begin position="17"/>
        <end position="183"/>
    </location>
</feature>
<feature type="compositionally biased region" description="Basic and acidic residues" evidence="1">
    <location>
        <begin position="131"/>
        <end position="153"/>
    </location>
</feature>
<organism evidence="4">
    <name type="scientific">Schistocephalus solidus</name>
    <name type="common">Tapeworm</name>
    <dbReference type="NCBI Taxonomy" id="70667"/>
    <lineage>
        <taxon>Eukaryota</taxon>
        <taxon>Metazoa</taxon>
        <taxon>Spiralia</taxon>
        <taxon>Lophotrochozoa</taxon>
        <taxon>Platyhelminthes</taxon>
        <taxon>Cestoda</taxon>
        <taxon>Eucestoda</taxon>
        <taxon>Diphyllobothriidea</taxon>
        <taxon>Diphyllobothriidae</taxon>
        <taxon>Schistocephalus</taxon>
    </lineage>
</organism>
<feature type="compositionally biased region" description="Basic and acidic residues" evidence="1">
    <location>
        <begin position="161"/>
        <end position="183"/>
    </location>
</feature>
<dbReference type="AlphaFoldDB" id="A0A0X3PU94"/>
<evidence type="ECO:0000256" key="1">
    <source>
        <dbReference type="SAM" id="MobiDB-lite"/>
    </source>
</evidence>